<name>A0AAN8QZU9_9TELE</name>
<reference evidence="1 2" key="1">
    <citation type="submission" date="2021-04" db="EMBL/GenBank/DDBJ databases">
        <authorList>
            <person name="De Guttry C."/>
            <person name="Zahm M."/>
            <person name="Klopp C."/>
            <person name="Cabau C."/>
            <person name="Louis A."/>
            <person name="Berthelot C."/>
            <person name="Parey E."/>
            <person name="Roest Crollius H."/>
            <person name="Montfort J."/>
            <person name="Robinson-Rechavi M."/>
            <person name="Bucao C."/>
            <person name="Bouchez O."/>
            <person name="Gislard M."/>
            <person name="Lluch J."/>
            <person name="Milhes M."/>
            <person name="Lampietro C."/>
            <person name="Lopez Roques C."/>
            <person name="Donnadieu C."/>
            <person name="Braasch I."/>
            <person name="Desvignes T."/>
            <person name="Postlethwait J."/>
            <person name="Bobe J."/>
            <person name="Wedekind C."/>
            <person name="Guiguen Y."/>
        </authorList>
    </citation>
    <scope>NUCLEOTIDE SEQUENCE [LARGE SCALE GENOMIC DNA]</scope>
    <source>
        <strain evidence="1">Cs_M1</strain>
        <tissue evidence="1">Blood</tissue>
    </source>
</reference>
<protein>
    <submittedName>
        <fullName evidence="1">Uncharacterized protein</fullName>
    </submittedName>
</protein>
<dbReference type="PANTHER" id="PTHR14880">
    <property type="entry name" value="PROLINE AND SERINE-RICH PROTEIN 1"/>
    <property type="match status" value="1"/>
</dbReference>
<keyword evidence="2" id="KW-1185">Reference proteome</keyword>
<dbReference type="PANTHER" id="PTHR14880:SF2">
    <property type="entry name" value="PROLINE AND SERINE-RICH PROTEIN 1"/>
    <property type="match status" value="1"/>
</dbReference>
<comment type="caution">
    <text evidence="1">The sequence shown here is derived from an EMBL/GenBank/DDBJ whole genome shotgun (WGS) entry which is preliminary data.</text>
</comment>
<dbReference type="InterPro" id="IPR042616">
    <property type="entry name" value="PROSER1"/>
</dbReference>
<organism evidence="1 2">
    <name type="scientific">Coregonus suidteri</name>
    <dbReference type="NCBI Taxonomy" id="861788"/>
    <lineage>
        <taxon>Eukaryota</taxon>
        <taxon>Metazoa</taxon>
        <taxon>Chordata</taxon>
        <taxon>Craniata</taxon>
        <taxon>Vertebrata</taxon>
        <taxon>Euteleostomi</taxon>
        <taxon>Actinopterygii</taxon>
        <taxon>Neopterygii</taxon>
        <taxon>Teleostei</taxon>
        <taxon>Protacanthopterygii</taxon>
        <taxon>Salmoniformes</taxon>
        <taxon>Salmonidae</taxon>
        <taxon>Coregoninae</taxon>
        <taxon>Coregonus</taxon>
    </lineage>
</organism>
<sequence>MSSSSSTHCRNISDAQNYRPVEDLFRIHLSEKKRARRILEQCLWKVFRPLFHQAMRSKELSLELQDMIVSRHRSGKAYQKMQH</sequence>
<evidence type="ECO:0000313" key="2">
    <source>
        <dbReference type="Proteomes" id="UP001356427"/>
    </source>
</evidence>
<accession>A0AAN8QZU9</accession>
<dbReference type="Proteomes" id="UP001356427">
    <property type="component" value="Unassembled WGS sequence"/>
</dbReference>
<proteinExistence type="predicted"/>
<gene>
    <name evidence="1" type="ORF">J4Q44_G00097810</name>
</gene>
<dbReference type="AlphaFoldDB" id="A0AAN8QZU9"/>
<evidence type="ECO:0000313" key="1">
    <source>
        <dbReference type="EMBL" id="KAK6320674.1"/>
    </source>
</evidence>
<dbReference type="EMBL" id="JAGTTL010000007">
    <property type="protein sequence ID" value="KAK6320674.1"/>
    <property type="molecule type" value="Genomic_DNA"/>
</dbReference>